<reference evidence="2 3" key="1">
    <citation type="submission" date="2011-02" db="EMBL/GenBank/DDBJ databases">
        <title>The Genome Sequence of Sphaeroforma arctica JP610.</title>
        <authorList>
            <consortium name="The Broad Institute Genome Sequencing Platform"/>
            <person name="Russ C."/>
            <person name="Cuomo C."/>
            <person name="Young S.K."/>
            <person name="Zeng Q."/>
            <person name="Gargeya S."/>
            <person name="Alvarado L."/>
            <person name="Berlin A."/>
            <person name="Chapman S.B."/>
            <person name="Chen Z."/>
            <person name="Freedman E."/>
            <person name="Gellesch M."/>
            <person name="Goldberg J."/>
            <person name="Griggs A."/>
            <person name="Gujja S."/>
            <person name="Heilman E."/>
            <person name="Heiman D."/>
            <person name="Howarth C."/>
            <person name="Mehta T."/>
            <person name="Neiman D."/>
            <person name="Pearson M."/>
            <person name="Roberts A."/>
            <person name="Saif S."/>
            <person name="Shea T."/>
            <person name="Shenoy N."/>
            <person name="Sisk P."/>
            <person name="Stolte C."/>
            <person name="Sykes S."/>
            <person name="White J."/>
            <person name="Yandava C."/>
            <person name="Burger G."/>
            <person name="Gray M.W."/>
            <person name="Holland P.W.H."/>
            <person name="King N."/>
            <person name="Lang F.B.F."/>
            <person name="Roger A.J."/>
            <person name="Ruiz-Trillo I."/>
            <person name="Haas B."/>
            <person name="Nusbaum C."/>
            <person name="Birren B."/>
        </authorList>
    </citation>
    <scope>NUCLEOTIDE SEQUENCE [LARGE SCALE GENOMIC DNA]</scope>
    <source>
        <strain evidence="2 3">JP610</strain>
    </source>
</reference>
<dbReference type="Proteomes" id="UP000054560">
    <property type="component" value="Unassembled WGS sequence"/>
</dbReference>
<dbReference type="GeneID" id="25909564"/>
<keyword evidence="1" id="KW-0732">Signal</keyword>
<evidence type="ECO:0000256" key="1">
    <source>
        <dbReference type="SAM" id="SignalP"/>
    </source>
</evidence>
<feature type="signal peptide" evidence="1">
    <location>
        <begin position="1"/>
        <end position="26"/>
    </location>
</feature>
<accession>A0A0L0FNV2</accession>
<sequence>MTKAFTIRSSIIAAIAILCMISPAISIAVRDTEDDTSASEVAEIETDSADLEINSADATDVEIASDMETMPAIFTEEQVVQARAEGIDLCTYFGGISFFGHEDHNEVCCSKSCGECGAGGCGDRDGGYDSCCISGIIIAEKVCADGQDAPCVLPGLPLSPF</sequence>
<dbReference type="RefSeq" id="XP_014152417.1">
    <property type="nucleotide sequence ID" value="XM_014296942.1"/>
</dbReference>
<evidence type="ECO:0000313" key="3">
    <source>
        <dbReference type="Proteomes" id="UP000054560"/>
    </source>
</evidence>
<feature type="chain" id="PRO_5005538875" evidence="1">
    <location>
        <begin position="27"/>
        <end position="161"/>
    </location>
</feature>
<organism evidence="2 3">
    <name type="scientific">Sphaeroforma arctica JP610</name>
    <dbReference type="NCBI Taxonomy" id="667725"/>
    <lineage>
        <taxon>Eukaryota</taxon>
        <taxon>Ichthyosporea</taxon>
        <taxon>Ichthyophonida</taxon>
        <taxon>Sphaeroforma</taxon>
    </lineage>
</organism>
<protein>
    <submittedName>
        <fullName evidence="2">Uncharacterized protein</fullName>
    </submittedName>
</protein>
<name>A0A0L0FNV2_9EUKA</name>
<evidence type="ECO:0000313" key="2">
    <source>
        <dbReference type="EMBL" id="KNC78515.1"/>
    </source>
</evidence>
<keyword evidence="3" id="KW-1185">Reference proteome</keyword>
<dbReference type="AlphaFoldDB" id="A0A0L0FNV2"/>
<dbReference type="EMBL" id="KQ242476">
    <property type="protein sequence ID" value="KNC78515.1"/>
    <property type="molecule type" value="Genomic_DNA"/>
</dbReference>
<gene>
    <name evidence="2" type="ORF">SARC_09060</name>
</gene>
<proteinExistence type="predicted"/>